<sequence>MGPPTRPRKRKAPTLRASDWEPYKARIVELHIMEKRPLQEVREAIKMEFGFTAEIRQYRTRISQWGLDKNIKPEEMRSIVRKRQQRKLVEVNKGELIFQVRGYKIEPQKIDRWMKRHEVPESTLYAPSPAASTPSAVGCRTVSERGSPVLSPAYSVATPIISPGGIFHMGQSPQISSPALSISSIVRPQGNIFAGQSPAPTYRSLPNFLLSAPVIPGVFQGQSASAQPYPPGFALPLEIGHMTTGSMWYRYKQTDEEHLREKLSSAELLHGTNHSETLGILSKLGNVLIDQGRYKSAEEVIRRLVEGRRDVNGNDDVNTFHALELLGRVLAHQGHYTEAKKLHQRTLEFRKAMLGEEHPATLTSVSNLGLVLESQGKYKEAEAMHRRALEGREKVLWPEHLHTLTSVSHLGLVLSRQGKHKEAEAMHRRDLEGSEKVLGPEHPDTLNSVSNLGSVLESQGKYKEAEAMHRRDLEGSEKVLGPEHPDTLTSVSHLGSVLSRQGKYEEAEAMHRRALEGREKVLGPEHPDTLTSVNMKRQKRCTDEH</sequence>
<dbReference type="Proteomes" id="UP000250078">
    <property type="component" value="Unassembled WGS sequence"/>
</dbReference>
<proteinExistence type="predicted"/>
<evidence type="ECO:0000313" key="1">
    <source>
        <dbReference type="EMBL" id="OCK87054.1"/>
    </source>
</evidence>
<dbReference type="EMBL" id="KV748272">
    <property type="protein sequence ID" value="OCK87054.1"/>
    <property type="molecule type" value="Genomic_DNA"/>
</dbReference>
<organism evidence="1 2">
    <name type="scientific">Cenococcum geophilum 1.58</name>
    <dbReference type="NCBI Taxonomy" id="794803"/>
    <lineage>
        <taxon>Eukaryota</taxon>
        <taxon>Fungi</taxon>
        <taxon>Dikarya</taxon>
        <taxon>Ascomycota</taxon>
        <taxon>Pezizomycotina</taxon>
        <taxon>Dothideomycetes</taxon>
        <taxon>Pleosporomycetidae</taxon>
        <taxon>Gloniales</taxon>
        <taxon>Gloniaceae</taxon>
        <taxon>Cenococcum</taxon>
    </lineage>
</organism>
<evidence type="ECO:0000313" key="2">
    <source>
        <dbReference type="Proteomes" id="UP000250078"/>
    </source>
</evidence>
<keyword evidence="2" id="KW-1185">Reference proteome</keyword>
<reference evidence="1 2" key="1">
    <citation type="journal article" date="2016" name="Nat. Commun.">
        <title>Ectomycorrhizal ecology is imprinted in the genome of the dominant symbiotic fungus Cenococcum geophilum.</title>
        <authorList>
            <consortium name="DOE Joint Genome Institute"/>
            <person name="Peter M."/>
            <person name="Kohler A."/>
            <person name="Ohm R.A."/>
            <person name="Kuo A."/>
            <person name="Krutzmann J."/>
            <person name="Morin E."/>
            <person name="Arend M."/>
            <person name="Barry K.W."/>
            <person name="Binder M."/>
            <person name="Choi C."/>
            <person name="Clum A."/>
            <person name="Copeland A."/>
            <person name="Grisel N."/>
            <person name="Haridas S."/>
            <person name="Kipfer T."/>
            <person name="LaButti K."/>
            <person name="Lindquist E."/>
            <person name="Lipzen A."/>
            <person name="Maire R."/>
            <person name="Meier B."/>
            <person name="Mihaltcheva S."/>
            <person name="Molinier V."/>
            <person name="Murat C."/>
            <person name="Poggeler S."/>
            <person name="Quandt C.A."/>
            <person name="Sperisen C."/>
            <person name="Tritt A."/>
            <person name="Tisserant E."/>
            <person name="Crous P.W."/>
            <person name="Henrissat B."/>
            <person name="Nehls U."/>
            <person name="Egli S."/>
            <person name="Spatafora J.W."/>
            <person name="Grigoriev I.V."/>
            <person name="Martin F.M."/>
        </authorList>
    </citation>
    <scope>NUCLEOTIDE SEQUENCE [LARGE SCALE GENOMIC DNA]</scope>
    <source>
        <strain evidence="1 2">1.58</strain>
    </source>
</reference>
<accession>A0ACC8ELE0</accession>
<gene>
    <name evidence="1" type="ORF">K441DRAFT_596265</name>
</gene>
<name>A0ACC8ELE0_9PEZI</name>
<protein>
    <submittedName>
        <fullName evidence="1">TPR-like protein</fullName>
    </submittedName>
</protein>